<dbReference type="GO" id="GO:0008218">
    <property type="term" value="P:bioluminescence"/>
    <property type="evidence" value="ECO:0007669"/>
    <property type="project" value="InterPro"/>
</dbReference>
<dbReference type="AlphaFoldDB" id="A0A0R0B1H9"/>
<dbReference type="Gene3D" id="3.40.50.12780">
    <property type="entry name" value="N-terminal domain of ligase-like"/>
    <property type="match status" value="1"/>
</dbReference>
<dbReference type="InterPro" id="IPR007534">
    <property type="entry name" value="LuxE"/>
</dbReference>
<organism evidence="2 3">
    <name type="scientific">Stenotrophomonas beteli</name>
    <dbReference type="NCBI Taxonomy" id="3384461"/>
    <lineage>
        <taxon>Bacteria</taxon>
        <taxon>Pseudomonadati</taxon>
        <taxon>Pseudomonadota</taxon>
        <taxon>Gammaproteobacteria</taxon>
        <taxon>Lysobacterales</taxon>
        <taxon>Lysobacteraceae</taxon>
        <taxon>Stenotrophomonas</taxon>
        <taxon>Stenotrophomonas maltophilia group</taxon>
    </lineage>
</organism>
<dbReference type="Pfam" id="PF04443">
    <property type="entry name" value="LuxE"/>
    <property type="match status" value="1"/>
</dbReference>
<dbReference type="InterPro" id="IPR042099">
    <property type="entry name" value="ANL_N_sf"/>
</dbReference>
<evidence type="ECO:0000313" key="3">
    <source>
        <dbReference type="Proteomes" id="UP000051757"/>
    </source>
</evidence>
<name>A0A0R0B1H9_9GAMM</name>
<feature type="domain" description="Acyl-protein synthetase LuxE" evidence="1">
    <location>
        <begin position="39"/>
        <end position="361"/>
    </location>
</feature>
<evidence type="ECO:0000259" key="1">
    <source>
        <dbReference type="Pfam" id="PF04443"/>
    </source>
</evidence>
<sequence>MNAGTDSSLAAAALEAEVYGLGRQAKREWLLDGLQSLTRHHHLSCPPYRAMLDALWRGGQADSLESLPWLPVRLFKQIDLKSVADDQVLRTLVSSGTTGAAVSRIFLDAETARAQTRALTRIFSHFAGNRRMRMLVVDDDSFLRDRSRFNARAAGILGFSNFGRDHLYLLDEQLQPDWAALAHWLAKAPDEPVLLFGFTSIVWQSFVQAAARDGVTLRFPEGSMLVHGGGWKKMDEQKVDNAAYKASLSSTFGIDRVHNYYGMVEQVGSIFFECEHGHLHAPAYADVIIRDLQDLSPTANGTAGAVQVLSLLPGSYPGHSLLTEDLGVIHGEDDCPCGRLGKHFSVLGRIKNVEVRGCSDTRTVPRA</sequence>
<dbReference type="OrthoDB" id="3597198at2"/>
<proteinExistence type="predicted"/>
<keyword evidence="3" id="KW-1185">Reference proteome</keyword>
<dbReference type="GO" id="GO:0047474">
    <property type="term" value="F:long-chain fatty acid--protein ligase activity"/>
    <property type="evidence" value="ECO:0007669"/>
    <property type="project" value="InterPro"/>
</dbReference>
<dbReference type="EMBL" id="LLXV01000030">
    <property type="protein sequence ID" value="KRG50893.1"/>
    <property type="molecule type" value="Genomic_DNA"/>
</dbReference>
<evidence type="ECO:0000313" key="2">
    <source>
        <dbReference type="EMBL" id="KRG50893.1"/>
    </source>
</evidence>
<dbReference type="Proteomes" id="UP000051757">
    <property type="component" value="Unassembled WGS sequence"/>
</dbReference>
<reference evidence="2 3" key="1">
    <citation type="journal article" date="2016" name="Front. Microbiol.">
        <title>Genome Sequence of Type Strains of Genus Stenotrophomonas.</title>
        <authorList>
            <person name="Patil P.P."/>
            <person name="Midha S."/>
            <person name="Kumar S."/>
            <person name="Patil P.B."/>
        </authorList>
    </citation>
    <scope>NUCLEOTIDE SEQUENCE [LARGE SCALE GENOMIC DNA]</scope>
    <source>
        <strain evidence="2 3">LMG 978</strain>
    </source>
</reference>
<comment type="caution">
    <text evidence="2">The sequence shown here is derived from an EMBL/GenBank/DDBJ whole genome shotgun (WGS) entry which is preliminary data.</text>
</comment>
<protein>
    <submittedName>
        <fullName evidence="2">Acyl-protein synthetase</fullName>
    </submittedName>
</protein>
<gene>
    <name evidence="2" type="ORF">ARC23_10855</name>
</gene>
<accession>A0A0R0B1H9</accession>